<dbReference type="Pfam" id="PF04172">
    <property type="entry name" value="LrgB"/>
    <property type="match status" value="1"/>
</dbReference>
<comment type="subcellular location">
    <subcellularLocation>
        <location evidence="1">Membrane</location>
        <topology evidence="1">Multi-pass membrane protein</topology>
    </subcellularLocation>
</comment>
<keyword evidence="4 5" id="KW-0472">Membrane</keyword>
<proteinExistence type="predicted"/>
<evidence type="ECO:0000256" key="5">
    <source>
        <dbReference type="SAM" id="Phobius"/>
    </source>
</evidence>
<keyword evidence="7" id="KW-1185">Reference proteome</keyword>
<comment type="caution">
    <text evidence="6">The sequence shown here is derived from an EMBL/GenBank/DDBJ whole genome shotgun (WGS) entry which is preliminary data.</text>
</comment>
<feature type="transmembrane region" description="Helical" evidence="5">
    <location>
        <begin position="62"/>
        <end position="79"/>
    </location>
</feature>
<dbReference type="GO" id="GO:0016020">
    <property type="term" value="C:membrane"/>
    <property type="evidence" value="ECO:0007669"/>
    <property type="project" value="UniProtKB-SubCell"/>
</dbReference>
<organism evidence="6 7">
    <name type="scientific">Paludibacterium purpuratum</name>
    <dbReference type="NCBI Taxonomy" id="1144873"/>
    <lineage>
        <taxon>Bacteria</taxon>
        <taxon>Pseudomonadati</taxon>
        <taxon>Pseudomonadota</taxon>
        <taxon>Betaproteobacteria</taxon>
        <taxon>Neisseriales</taxon>
        <taxon>Chromobacteriaceae</taxon>
        <taxon>Paludibacterium</taxon>
    </lineage>
</organism>
<feature type="transmembrane region" description="Helical" evidence="5">
    <location>
        <begin position="91"/>
        <end position="114"/>
    </location>
</feature>
<protein>
    <submittedName>
        <fullName evidence="6">Putative murein hydrolase (TIGR00659 family)</fullName>
    </submittedName>
</protein>
<feature type="transmembrane region" description="Helical" evidence="5">
    <location>
        <begin position="31"/>
        <end position="50"/>
    </location>
</feature>
<dbReference type="Proteomes" id="UP000295611">
    <property type="component" value="Unassembled WGS sequence"/>
</dbReference>
<dbReference type="PANTHER" id="PTHR30249">
    <property type="entry name" value="PUTATIVE SEROTONIN TRANSPORTER"/>
    <property type="match status" value="1"/>
</dbReference>
<dbReference type="PANTHER" id="PTHR30249:SF16">
    <property type="entry name" value="INNER MEMBRANE PROTEIN"/>
    <property type="match status" value="1"/>
</dbReference>
<keyword evidence="2 5" id="KW-0812">Transmembrane</keyword>
<keyword evidence="3 5" id="KW-1133">Transmembrane helix</keyword>
<accession>A0A4R7BG18</accession>
<evidence type="ECO:0000313" key="6">
    <source>
        <dbReference type="EMBL" id="TDR82707.1"/>
    </source>
</evidence>
<feature type="transmembrane region" description="Helical" evidence="5">
    <location>
        <begin position="6"/>
        <end position="24"/>
    </location>
</feature>
<dbReference type="EMBL" id="SNZP01000001">
    <property type="protein sequence ID" value="TDR82707.1"/>
    <property type="molecule type" value="Genomic_DNA"/>
</dbReference>
<gene>
    <name evidence="6" type="ORF">DFP86_10196</name>
</gene>
<evidence type="ECO:0000313" key="7">
    <source>
        <dbReference type="Proteomes" id="UP000295611"/>
    </source>
</evidence>
<evidence type="ECO:0000256" key="4">
    <source>
        <dbReference type="ARBA" id="ARBA00023136"/>
    </source>
</evidence>
<evidence type="ECO:0000256" key="3">
    <source>
        <dbReference type="ARBA" id="ARBA00022989"/>
    </source>
</evidence>
<evidence type="ECO:0000256" key="1">
    <source>
        <dbReference type="ARBA" id="ARBA00004141"/>
    </source>
</evidence>
<evidence type="ECO:0000256" key="2">
    <source>
        <dbReference type="ARBA" id="ARBA00022692"/>
    </source>
</evidence>
<name>A0A4R7BG18_9NEIS</name>
<reference evidence="6 7" key="1">
    <citation type="submission" date="2019-03" db="EMBL/GenBank/DDBJ databases">
        <title>Genomic Encyclopedia of Type Strains, Phase III (KMG-III): the genomes of soil and plant-associated and newly described type strains.</title>
        <authorList>
            <person name="Whitman W."/>
        </authorList>
    </citation>
    <scope>NUCLEOTIDE SEQUENCE [LARGE SCALE GENOMIC DNA]</scope>
    <source>
        <strain evidence="6 7">CECT 8976</strain>
    </source>
</reference>
<sequence length="228" mass="24680">MAQIVAWCWMLVTLALYWGVKWGYRQHRAWWSSPLIAVPALLILLVQLLHEPFAEYFQVTHWLGWMLGPATVAFAVPIYEHRQLIRKHWLSLSAGVLVGMPVAVISSVMLARWLNLSDLLQRSLAPRSISTPFALVTTGSIGGSPQLTAVFVVITGVCGMLFGEMMLALLPLRSKLARGALFGAAAHAAGTAKALEIGAEEGVVASLTMMLGGVATVFAAPLIAMYLQ</sequence>
<feature type="transmembrane region" description="Helical" evidence="5">
    <location>
        <begin position="207"/>
        <end position="227"/>
    </location>
</feature>
<keyword evidence="6" id="KW-0378">Hydrolase</keyword>
<dbReference type="InterPro" id="IPR007300">
    <property type="entry name" value="CidB/LrgB"/>
</dbReference>
<feature type="transmembrane region" description="Helical" evidence="5">
    <location>
        <begin position="147"/>
        <end position="169"/>
    </location>
</feature>
<dbReference type="AlphaFoldDB" id="A0A4R7BG18"/>
<dbReference type="GO" id="GO:0016787">
    <property type="term" value="F:hydrolase activity"/>
    <property type="evidence" value="ECO:0007669"/>
    <property type="project" value="UniProtKB-KW"/>
</dbReference>